<dbReference type="AlphaFoldDB" id="A0A392SS69"/>
<reference evidence="2 3" key="1">
    <citation type="journal article" date="2018" name="Front. Plant Sci.">
        <title>Red Clover (Trifolium pratense) and Zigzag Clover (T. medium) - A Picture of Genomic Similarities and Differences.</title>
        <authorList>
            <person name="Dluhosova J."/>
            <person name="Istvanek J."/>
            <person name="Nedelnik J."/>
            <person name="Repkova J."/>
        </authorList>
    </citation>
    <scope>NUCLEOTIDE SEQUENCE [LARGE SCALE GENOMIC DNA]</scope>
    <source>
        <strain evidence="3">cv. 10/8</strain>
        <tissue evidence="2">Leaf</tissue>
    </source>
</reference>
<keyword evidence="3" id="KW-1185">Reference proteome</keyword>
<protein>
    <submittedName>
        <fullName evidence="2">Uncharacterized protein</fullName>
    </submittedName>
</protein>
<evidence type="ECO:0000313" key="3">
    <source>
        <dbReference type="Proteomes" id="UP000265520"/>
    </source>
</evidence>
<evidence type="ECO:0000256" key="1">
    <source>
        <dbReference type="SAM" id="MobiDB-lite"/>
    </source>
</evidence>
<name>A0A392SS69_9FABA</name>
<comment type="caution">
    <text evidence="2">The sequence shown here is derived from an EMBL/GenBank/DDBJ whole genome shotgun (WGS) entry which is preliminary data.</text>
</comment>
<accession>A0A392SS69</accession>
<evidence type="ECO:0000313" key="2">
    <source>
        <dbReference type="EMBL" id="MCI51713.1"/>
    </source>
</evidence>
<sequence>RYAWAQPPTPGREQAKLSPAFHAWAPAPTPGREQAESPKT</sequence>
<dbReference type="EMBL" id="LXQA010436204">
    <property type="protein sequence ID" value="MCI51713.1"/>
    <property type="molecule type" value="Genomic_DNA"/>
</dbReference>
<feature type="region of interest" description="Disordered" evidence="1">
    <location>
        <begin position="1"/>
        <end position="40"/>
    </location>
</feature>
<organism evidence="2 3">
    <name type="scientific">Trifolium medium</name>
    <dbReference type="NCBI Taxonomy" id="97028"/>
    <lineage>
        <taxon>Eukaryota</taxon>
        <taxon>Viridiplantae</taxon>
        <taxon>Streptophyta</taxon>
        <taxon>Embryophyta</taxon>
        <taxon>Tracheophyta</taxon>
        <taxon>Spermatophyta</taxon>
        <taxon>Magnoliopsida</taxon>
        <taxon>eudicotyledons</taxon>
        <taxon>Gunneridae</taxon>
        <taxon>Pentapetalae</taxon>
        <taxon>rosids</taxon>
        <taxon>fabids</taxon>
        <taxon>Fabales</taxon>
        <taxon>Fabaceae</taxon>
        <taxon>Papilionoideae</taxon>
        <taxon>50 kb inversion clade</taxon>
        <taxon>NPAAA clade</taxon>
        <taxon>Hologalegina</taxon>
        <taxon>IRL clade</taxon>
        <taxon>Trifolieae</taxon>
        <taxon>Trifolium</taxon>
    </lineage>
</organism>
<proteinExistence type="predicted"/>
<feature type="non-terminal residue" evidence="2">
    <location>
        <position position="1"/>
    </location>
</feature>
<dbReference type="Proteomes" id="UP000265520">
    <property type="component" value="Unassembled WGS sequence"/>
</dbReference>